<name>A0A8S3VAC8_MYTED</name>
<dbReference type="AlphaFoldDB" id="A0A8S3VAC8"/>
<feature type="compositionally biased region" description="Polar residues" evidence="1">
    <location>
        <begin position="91"/>
        <end position="105"/>
    </location>
</feature>
<evidence type="ECO:0000256" key="1">
    <source>
        <dbReference type="SAM" id="MobiDB-lite"/>
    </source>
</evidence>
<dbReference type="CDD" id="cd00037">
    <property type="entry name" value="CLECT"/>
    <property type="match status" value="1"/>
</dbReference>
<accession>A0A8S3VAC8</accession>
<comment type="caution">
    <text evidence="3">The sequence shown here is derived from an EMBL/GenBank/DDBJ whole genome shotgun (WGS) entry which is preliminary data.</text>
</comment>
<dbReference type="SUPFAM" id="SSF56436">
    <property type="entry name" value="C-type lectin-like"/>
    <property type="match status" value="1"/>
</dbReference>
<protein>
    <submittedName>
        <fullName evidence="3">Uncharacterized protein</fullName>
    </submittedName>
</protein>
<evidence type="ECO:0000313" key="3">
    <source>
        <dbReference type="EMBL" id="CAG2254167.1"/>
    </source>
</evidence>
<keyword evidence="2" id="KW-0472">Membrane</keyword>
<evidence type="ECO:0000256" key="2">
    <source>
        <dbReference type="SAM" id="Phobius"/>
    </source>
</evidence>
<feature type="transmembrane region" description="Helical" evidence="2">
    <location>
        <begin position="239"/>
        <end position="261"/>
    </location>
</feature>
<evidence type="ECO:0000313" key="4">
    <source>
        <dbReference type="Proteomes" id="UP000683360"/>
    </source>
</evidence>
<dbReference type="InterPro" id="IPR016186">
    <property type="entry name" value="C-type_lectin-like/link_sf"/>
</dbReference>
<keyword evidence="4" id="KW-1185">Reference proteome</keyword>
<dbReference type="Proteomes" id="UP000683360">
    <property type="component" value="Unassembled WGS sequence"/>
</dbReference>
<dbReference type="EMBL" id="CAJPWZ010003226">
    <property type="protein sequence ID" value="CAG2254167.1"/>
    <property type="molecule type" value="Genomic_DNA"/>
</dbReference>
<keyword evidence="2" id="KW-0812">Transmembrane</keyword>
<feature type="compositionally biased region" description="Low complexity" evidence="1">
    <location>
        <begin position="106"/>
        <end position="139"/>
    </location>
</feature>
<reference evidence="3" key="1">
    <citation type="submission" date="2021-03" db="EMBL/GenBank/DDBJ databases">
        <authorList>
            <person name="Bekaert M."/>
        </authorList>
    </citation>
    <scope>NUCLEOTIDE SEQUENCE</scope>
</reference>
<proteinExistence type="predicted"/>
<organism evidence="3 4">
    <name type="scientific">Mytilus edulis</name>
    <name type="common">Blue mussel</name>
    <dbReference type="NCBI Taxonomy" id="6550"/>
    <lineage>
        <taxon>Eukaryota</taxon>
        <taxon>Metazoa</taxon>
        <taxon>Spiralia</taxon>
        <taxon>Lophotrochozoa</taxon>
        <taxon>Mollusca</taxon>
        <taxon>Bivalvia</taxon>
        <taxon>Autobranchia</taxon>
        <taxon>Pteriomorphia</taxon>
        <taxon>Mytilida</taxon>
        <taxon>Mytiloidea</taxon>
        <taxon>Mytilidae</taxon>
        <taxon>Mytilinae</taxon>
        <taxon>Mytilus</taxon>
    </lineage>
</organism>
<sequence length="285" mass="32380">MDLVVIRDNDVMTEVRDYIKTVNKFTEDVWIGLTWNEFVLCFYWVNNKILSWLVDKPPWKLDEPNCMENVSIYYDKFPTITDSVTTDLSTSFKSTRTNLPNTTGLSSTSEASATESPTTPKSTIAKMSQESKQMQSQNQLRTELAITKRSTNTTQTSTIVSTELPIIVTTINMESSFNASTEYITNGTLFNNCTQKCPCKSVSNEVNTPQENYRIDKRQTSAYIRRHSSAYDGRLSSRIIGYTGAAVICTIVLIVISFDIINLMKKMKQTNKSYHRSYLLSPCTF</sequence>
<keyword evidence="2" id="KW-1133">Transmembrane helix</keyword>
<dbReference type="InterPro" id="IPR016187">
    <property type="entry name" value="CTDL_fold"/>
</dbReference>
<dbReference type="Gene3D" id="3.10.100.10">
    <property type="entry name" value="Mannose-Binding Protein A, subunit A"/>
    <property type="match status" value="1"/>
</dbReference>
<gene>
    <name evidence="3" type="ORF">MEDL_65658</name>
</gene>
<feature type="region of interest" description="Disordered" evidence="1">
    <location>
        <begin position="91"/>
        <end position="140"/>
    </location>
</feature>